<protein>
    <submittedName>
        <fullName evidence="1">Uncharacterized protein</fullName>
    </submittedName>
</protein>
<gene>
    <name evidence="1" type="ORF">MQE36_01355</name>
</gene>
<name>A0ABY3YMX3_9FLAO</name>
<dbReference type="RefSeq" id="WP_242937413.1">
    <property type="nucleotide sequence ID" value="NZ_CP094326.1"/>
</dbReference>
<evidence type="ECO:0000313" key="2">
    <source>
        <dbReference type="Proteomes" id="UP000829476"/>
    </source>
</evidence>
<evidence type="ECO:0000313" key="1">
    <source>
        <dbReference type="EMBL" id="UNY99011.1"/>
    </source>
</evidence>
<dbReference type="Proteomes" id="UP000829476">
    <property type="component" value="Chromosome"/>
</dbReference>
<keyword evidence="2" id="KW-1185">Reference proteome</keyword>
<dbReference type="EMBL" id="CP094326">
    <property type="protein sequence ID" value="UNY99011.1"/>
    <property type="molecule type" value="Genomic_DNA"/>
</dbReference>
<proteinExistence type="predicted"/>
<reference evidence="1 2" key="1">
    <citation type="journal article" date="2018" name="Int. J. Syst. Evol. Microbiol.">
        <title>Zhouia spongiae sp. nov., isolated from a marine sponge.</title>
        <authorList>
            <person name="Zhuang L."/>
            <person name="Lin B."/>
            <person name="Qin F."/>
            <person name="Luo L."/>
        </authorList>
    </citation>
    <scope>NUCLEOTIDE SEQUENCE [LARGE SCALE GENOMIC DNA]</scope>
    <source>
        <strain evidence="1 2">HN-Y44</strain>
    </source>
</reference>
<sequence length="87" mass="10107">MSTEKLNRMRKIISKLEDIKNTQESSIDKINHVITDLFQHPDPKLEKAMEDAHQRASDNVDIVREAIGEYQERINELDKKLNPPAPQ</sequence>
<accession>A0ABY3YMX3</accession>
<organism evidence="1 2">
    <name type="scientific">Zhouia spongiae</name>
    <dbReference type="NCBI Taxonomy" id="2202721"/>
    <lineage>
        <taxon>Bacteria</taxon>
        <taxon>Pseudomonadati</taxon>
        <taxon>Bacteroidota</taxon>
        <taxon>Flavobacteriia</taxon>
        <taxon>Flavobacteriales</taxon>
        <taxon>Flavobacteriaceae</taxon>
        <taxon>Zhouia</taxon>
    </lineage>
</organism>